<comment type="caution">
    <text evidence="2">The sequence shown here is derived from an EMBL/GenBank/DDBJ whole genome shotgun (WGS) entry which is preliminary data.</text>
</comment>
<dbReference type="InterPro" id="IPR052194">
    <property type="entry name" value="MESH1"/>
</dbReference>
<dbReference type="Gene3D" id="1.10.3210.10">
    <property type="entry name" value="Hypothetical protein af1432"/>
    <property type="match status" value="1"/>
</dbReference>
<evidence type="ECO:0000313" key="2">
    <source>
        <dbReference type="EMBL" id="ROO90061.1"/>
    </source>
</evidence>
<evidence type="ECO:0000313" key="3">
    <source>
        <dbReference type="Proteomes" id="UP000272400"/>
    </source>
</evidence>
<dbReference type="GO" id="GO:0008893">
    <property type="term" value="F:guanosine-3',5'-bis(diphosphate) 3'-diphosphatase activity"/>
    <property type="evidence" value="ECO:0007669"/>
    <property type="project" value="TreeGrafter"/>
</dbReference>
<dbReference type="PANTHER" id="PTHR46246:SF1">
    <property type="entry name" value="GUANOSINE-3',5'-BIS(DIPHOSPHATE) 3'-PYROPHOSPHOHYDROLASE MESH1"/>
    <property type="match status" value="1"/>
</dbReference>
<proteinExistence type="predicted"/>
<name>A0A3N1D984_9ACTN</name>
<accession>A0A3N1D984</accession>
<dbReference type="RefSeq" id="WP_246053214.1">
    <property type="nucleotide sequence ID" value="NZ_RJKE01000001.1"/>
</dbReference>
<dbReference type="Proteomes" id="UP000272400">
    <property type="component" value="Unassembled WGS sequence"/>
</dbReference>
<dbReference type="Pfam" id="PF13328">
    <property type="entry name" value="HD_4"/>
    <property type="match status" value="1"/>
</dbReference>
<feature type="region of interest" description="Disordered" evidence="1">
    <location>
        <begin position="1"/>
        <end position="20"/>
    </location>
</feature>
<organism evidence="2 3">
    <name type="scientific">Actinocorallia herbida</name>
    <dbReference type="NCBI Taxonomy" id="58109"/>
    <lineage>
        <taxon>Bacteria</taxon>
        <taxon>Bacillati</taxon>
        <taxon>Actinomycetota</taxon>
        <taxon>Actinomycetes</taxon>
        <taxon>Streptosporangiales</taxon>
        <taxon>Thermomonosporaceae</taxon>
        <taxon>Actinocorallia</taxon>
    </lineage>
</organism>
<dbReference type="PANTHER" id="PTHR46246">
    <property type="entry name" value="GUANOSINE-3',5'-BIS(DIPHOSPHATE) 3'-PYROPHOSPHOHYDROLASE MESH1"/>
    <property type="match status" value="1"/>
</dbReference>
<gene>
    <name evidence="2" type="ORF">EDD29_7774</name>
</gene>
<sequence>MNTDHPSDPAEPGSPREVPGAWRSWADVAPELAELLDPEGLDLVSRAAEAAARWHGGQLRPTGEPYTVHLFEALEVLAIGAGERDPQVLAAALLHDTAEDTAATIADLEAEFGPVVAEYVDWLTKPPAASKREKRTGKVAYLRRLREAPPQVIAVKLADRASNVATLDRMPLDFQRRYYAETVTYVMPLAEGAPFYGPWFAAWARRFAHLR</sequence>
<evidence type="ECO:0000256" key="1">
    <source>
        <dbReference type="SAM" id="MobiDB-lite"/>
    </source>
</evidence>
<reference evidence="2 3" key="1">
    <citation type="submission" date="2018-11" db="EMBL/GenBank/DDBJ databases">
        <title>Sequencing the genomes of 1000 actinobacteria strains.</title>
        <authorList>
            <person name="Klenk H.-P."/>
        </authorList>
    </citation>
    <scope>NUCLEOTIDE SEQUENCE [LARGE SCALE GENOMIC DNA]</scope>
    <source>
        <strain evidence="2 3">DSM 44254</strain>
    </source>
</reference>
<dbReference type="AlphaFoldDB" id="A0A3N1D984"/>
<protein>
    <submittedName>
        <fullName evidence="2">HD domain-containing protein</fullName>
    </submittedName>
</protein>
<dbReference type="EMBL" id="RJKE01000001">
    <property type="protein sequence ID" value="ROO90061.1"/>
    <property type="molecule type" value="Genomic_DNA"/>
</dbReference>
<dbReference type="SUPFAM" id="SSF109604">
    <property type="entry name" value="HD-domain/PDEase-like"/>
    <property type="match status" value="1"/>
</dbReference>
<keyword evidence="3" id="KW-1185">Reference proteome</keyword>